<evidence type="ECO:0000313" key="1">
    <source>
        <dbReference type="EMBL" id="EZA59941.1"/>
    </source>
</evidence>
<evidence type="ECO:0000313" key="2">
    <source>
        <dbReference type="Proteomes" id="UP000053097"/>
    </source>
</evidence>
<reference evidence="1 2" key="1">
    <citation type="journal article" date="2014" name="Curr. Biol.">
        <title>The genome of the clonal raider ant Cerapachys biroi.</title>
        <authorList>
            <person name="Oxley P.R."/>
            <person name="Ji L."/>
            <person name="Fetter-Pruneda I."/>
            <person name="McKenzie S.K."/>
            <person name="Li C."/>
            <person name="Hu H."/>
            <person name="Zhang G."/>
            <person name="Kronauer D.J."/>
        </authorList>
    </citation>
    <scope>NUCLEOTIDE SEQUENCE [LARGE SCALE GENOMIC DNA]</scope>
</reference>
<protein>
    <submittedName>
        <fullName evidence="1">Uncharacterized protein</fullName>
    </submittedName>
</protein>
<dbReference type="Proteomes" id="UP000053097">
    <property type="component" value="Unassembled WGS sequence"/>
</dbReference>
<proteinExistence type="predicted"/>
<name>A0A026WW55_OOCBI</name>
<organism evidence="1 2">
    <name type="scientific">Ooceraea biroi</name>
    <name type="common">Clonal raider ant</name>
    <name type="synonym">Cerapachys biroi</name>
    <dbReference type="NCBI Taxonomy" id="2015173"/>
    <lineage>
        <taxon>Eukaryota</taxon>
        <taxon>Metazoa</taxon>
        <taxon>Ecdysozoa</taxon>
        <taxon>Arthropoda</taxon>
        <taxon>Hexapoda</taxon>
        <taxon>Insecta</taxon>
        <taxon>Pterygota</taxon>
        <taxon>Neoptera</taxon>
        <taxon>Endopterygota</taxon>
        <taxon>Hymenoptera</taxon>
        <taxon>Apocrita</taxon>
        <taxon>Aculeata</taxon>
        <taxon>Formicoidea</taxon>
        <taxon>Formicidae</taxon>
        <taxon>Dorylinae</taxon>
        <taxon>Ooceraea</taxon>
    </lineage>
</organism>
<sequence length="51" mass="6016">MEEICIVATKARSASYVTERAGDIELYKRETRRCIEKRSFARVSRLLKKRP</sequence>
<keyword evidence="2" id="KW-1185">Reference proteome</keyword>
<dbReference type="AlphaFoldDB" id="A0A026WW55"/>
<gene>
    <name evidence="1" type="ORF">X777_16144</name>
</gene>
<accession>A0A026WW55</accession>
<dbReference type="EMBL" id="KK107087">
    <property type="protein sequence ID" value="EZA59941.1"/>
    <property type="molecule type" value="Genomic_DNA"/>
</dbReference>